<reference evidence="8" key="1">
    <citation type="journal article" date="2020" name="Stud. Mycol.">
        <title>101 Dothideomycetes genomes: a test case for predicting lifestyles and emergence of pathogens.</title>
        <authorList>
            <person name="Haridas S."/>
            <person name="Albert R."/>
            <person name="Binder M."/>
            <person name="Bloem J."/>
            <person name="Labutti K."/>
            <person name="Salamov A."/>
            <person name="Andreopoulos B."/>
            <person name="Baker S."/>
            <person name="Barry K."/>
            <person name="Bills G."/>
            <person name="Bluhm B."/>
            <person name="Cannon C."/>
            <person name="Castanera R."/>
            <person name="Culley D."/>
            <person name="Daum C."/>
            <person name="Ezra D."/>
            <person name="Gonzalez J."/>
            <person name="Henrissat B."/>
            <person name="Kuo A."/>
            <person name="Liang C."/>
            <person name="Lipzen A."/>
            <person name="Lutzoni F."/>
            <person name="Magnuson J."/>
            <person name="Mondo S."/>
            <person name="Nolan M."/>
            <person name="Ohm R."/>
            <person name="Pangilinan J."/>
            <person name="Park H.-J."/>
            <person name="Ramirez L."/>
            <person name="Alfaro M."/>
            <person name="Sun H."/>
            <person name="Tritt A."/>
            <person name="Yoshinaga Y."/>
            <person name="Zwiers L.-H."/>
            <person name="Turgeon B."/>
            <person name="Goodwin S."/>
            <person name="Spatafora J."/>
            <person name="Crous P."/>
            <person name="Grigoriev I."/>
        </authorList>
    </citation>
    <scope>NUCLEOTIDE SEQUENCE</scope>
    <source>
        <strain evidence="8">CBS 122368</strain>
    </source>
</reference>
<feature type="transmembrane region" description="Helical" evidence="7">
    <location>
        <begin position="349"/>
        <end position="371"/>
    </location>
</feature>
<organism evidence="8 9">
    <name type="scientific">Trematosphaeria pertusa</name>
    <dbReference type="NCBI Taxonomy" id="390896"/>
    <lineage>
        <taxon>Eukaryota</taxon>
        <taxon>Fungi</taxon>
        <taxon>Dikarya</taxon>
        <taxon>Ascomycota</taxon>
        <taxon>Pezizomycotina</taxon>
        <taxon>Dothideomycetes</taxon>
        <taxon>Pleosporomycetidae</taxon>
        <taxon>Pleosporales</taxon>
        <taxon>Massarineae</taxon>
        <taxon>Trematosphaeriaceae</taxon>
        <taxon>Trematosphaeria</taxon>
    </lineage>
</organism>
<evidence type="ECO:0000256" key="3">
    <source>
        <dbReference type="ARBA" id="ARBA00022692"/>
    </source>
</evidence>
<evidence type="ECO:0000256" key="2">
    <source>
        <dbReference type="ARBA" id="ARBA00022448"/>
    </source>
</evidence>
<keyword evidence="5 7" id="KW-0472">Membrane</keyword>
<dbReference type="EMBL" id="ML987191">
    <property type="protein sequence ID" value="KAF2253991.1"/>
    <property type="molecule type" value="Genomic_DNA"/>
</dbReference>
<name>A0A6A6ITX3_9PLEO</name>
<feature type="transmembrane region" description="Helical" evidence="7">
    <location>
        <begin position="249"/>
        <end position="268"/>
    </location>
</feature>
<evidence type="ECO:0000256" key="7">
    <source>
        <dbReference type="SAM" id="Phobius"/>
    </source>
</evidence>
<dbReference type="GO" id="GO:0005886">
    <property type="term" value="C:plasma membrane"/>
    <property type="evidence" value="ECO:0007669"/>
    <property type="project" value="TreeGrafter"/>
</dbReference>
<dbReference type="PANTHER" id="PTHR19432">
    <property type="entry name" value="SUGAR TRANSPORTER"/>
    <property type="match status" value="1"/>
</dbReference>
<keyword evidence="3 7" id="KW-0812">Transmembrane</keyword>
<feature type="region of interest" description="Disordered" evidence="6">
    <location>
        <begin position="1"/>
        <end position="60"/>
    </location>
</feature>
<dbReference type="OrthoDB" id="28755at2759"/>
<dbReference type="RefSeq" id="XP_033688995.1">
    <property type="nucleotide sequence ID" value="XM_033828278.1"/>
</dbReference>
<dbReference type="Gene3D" id="1.20.1250.20">
    <property type="entry name" value="MFS general substrate transporter like domains"/>
    <property type="match status" value="1"/>
</dbReference>
<feature type="transmembrane region" description="Helical" evidence="7">
    <location>
        <begin position="211"/>
        <end position="237"/>
    </location>
</feature>
<accession>A0A6A6ITX3</accession>
<dbReference type="SUPFAM" id="SSF103473">
    <property type="entry name" value="MFS general substrate transporter"/>
    <property type="match status" value="2"/>
</dbReference>
<keyword evidence="9" id="KW-1185">Reference proteome</keyword>
<evidence type="ECO:0000313" key="8">
    <source>
        <dbReference type="EMBL" id="KAF2253991.1"/>
    </source>
</evidence>
<keyword evidence="4 7" id="KW-1133">Transmembrane helix</keyword>
<dbReference type="InterPro" id="IPR036259">
    <property type="entry name" value="MFS_trans_sf"/>
</dbReference>
<dbReference type="Proteomes" id="UP000800094">
    <property type="component" value="Unassembled WGS sequence"/>
</dbReference>
<feature type="transmembrane region" description="Helical" evidence="7">
    <location>
        <begin position="169"/>
        <end position="199"/>
    </location>
</feature>
<dbReference type="Pfam" id="PF13347">
    <property type="entry name" value="MFS_2"/>
    <property type="match status" value="1"/>
</dbReference>
<feature type="transmembrane region" description="Helical" evidence="7">
    <location>
        <begin position="97"/>
        <end position="115"/>
    </location>
</feature>
<dbReference type="PANTHER" id="PTHR19432:SF35">
    <property type="entry name" value="SOLUTE CARRIER FAMILY 45 MEMBER 3 ISOFORM X1"/>
    <property type="match status" value="1"/>
</dbReference>
<proteinExistence type="predicted"/>
<feature type="transmembrane region" description="Helical" evidence="7">
    <location>
        <begin position="400"/>
        <end position="419"/>
    </location>
</feature>
<feature type="compositionally biased region" description="Low complexity" evidence="6">
    <location>
        <begin position="41"/>
        <end position="52"/>
    </location>
</feature>
<evidence type="ECO:0000313" key="9">
    <source>
        <dbReference type="Proteomes" id="UP000800094"/>
    </source>
</evidence>
<dbReference type="AlphaFoldDB" id="A0A6A6ITX3"/>
<evidence type="ECO:0000256" key="4">
    <source>
        <dbReference type="ARBA" id="ARBA00022989"/>
    </source>
</evidence>
<evidence type="ECO:0000256" key="6">
    <source>
        <dbReference type="SAM" id="MobiDB-lite"/>
    </source>
</evidence>
<sequence length="650" mass="70895">MAPKRPPPLSPPPFASPPSSPQPPMRQAPSLDGTVAAHPKVVSFRRSSSPPVEEVINEQSPLIRPRTSNEIDPLLKVVSPACSDDWQGDEEETKSSFFLFLLTLGGLGLQIGWSVETSNGSPYLLSLGLSKSLLALVWIAGPLSGALVQPYVGLKSDNCRIRWGRRRPFIIGGAVATILSLMVLAWASEIVGGFLSIFGADKESKGVRTSIVLFAVLFVYVLDFAINVIQAAIRAYIVDVAPTHQQESANAWMIRASGIGNILGYLAGNANLPKYFPFFGDSQFKVLCAIASIIMAVTVAISCSAVHERDPRFEGPPETQEGLVALFKSLARSVRKLPSQIKRVCEVQFFAWIGWFPFLFYITTYIGEIYAEPFFEANPNLSDDQVQTIWEEATRVGTRALLVFAVTTFAASIVLPFIIPPTYEAPRQQPATPLTPTTPRSMTGSGYFSLKDPGRRKSKTLSGRFYRYLDALQIKSLTLRRSWMLSHVMFAALMALTFFVHTTLGATILVGLIGIPWALTNWAPFALISSEISKRDAIRRGLLNPNPRDREAALVAAGEDEAGESGADQAGVVLGIHNVAIAAPQVIATLVSSAIFRLLQKPRGTPGDDSVAWVLRFGGCCAVVAAWLTLRVGEEKEDEEEVIERHRRAS</sequence>
<evidence type="ECO:0000256" key="5">
    <source>
        <dbReference type="ARBA" id="ARBA00023136"/>
    </source>
</evidence>
<feature type="transmembrane region" description="Helical" evidence="7">
    <location>
        <begin position="127"/>
        <end position="148"/>
    </location>
</feature>
<comment type="subcellular location">
    <subcellularLocation>
        <location evidence="1">Membrane</location>
        <topology evidence="1">Multi-pass membrane protein</topology>
    </subcellularLocation>
</comment>
<feature type="transmembrane region" description="Helical" evidence="7">
    <location>
        <begin position="284"/>
        <end position="306"/>
    </location>
</feature>
<evidence type="ECO:0000256" key="1">
    <source>
        <dbReference type="ARBA" id="ARBA00004141"/>
    </source>
</evidence>
<gene>
    <name evidence="8" type="ORF">BU26DRAFT_516243</name>
</gene>
<dbReference type="GeneID" id="54581608"/>
<feature type="compositionally biased region" description="Pro residues" evidence="6">
    <location>
        <begin position="1"/>
        <end position="26"/>
    </location>
</feature>
<keyword evidence="2" id="KW-0813">Transport</keyword>
<feature type="transmembrane region" description="Helical" evidence="7">
    <location>
        <begin position="490"/>
        <end position="519"/>
    </location>
</feature>
<dbReference type="GO" id="GO:0008506">
    <property type="term" value="F:sucrose:proton symporter activity"/>
    <property type="evidence" value="ECO:0007669"/>
    <property type="project" value="TreeGrafter"/>
</dbReference>
<protein>
    <submittedName>
        <fullName evidence="8">MFS general substrate transporter</fullName>
    </submittedName>
</protein>